<proteinExistence type="predicted"/>
<keyword evidence="4" id="KW-1185">Reference proteome</keyword>
<feature type="region of interest" description="Disordered" evidence="1">
    <location>
        <begin position="429"/>
        <end position="448"/>
    </location>
</feature>
<protein>
    <recommendedName>
        <fullName evidence="2">DUF1996 domain-containing protein</fullName>
    </recommendedName>
</protein>
<organism evidence="3 4">
    <name type="scientific">Pseudomassariella vexata</name>
    <dbReference type="NCBI Taxonomy" id="1141098"/>
    <lineage>
        <taxon>Eukaryota</taxon>
        <taxon>Fungi</taxon>
        <taxon>Dikarya</taxon>
        <taxon>Ascomycota</taxon>
        <taxon>Pezizomycotina</taxon>
        <taxon>Sordariomycetes</taxon>
        <taxon>Xylariomycetidae</taxon>
        <taxon>Amphisphaeriales</taxon>
        <taxon>Pseudomassariaceae</taxon>
        <taxon>Pseudomassariella</taxon>
    </lineage>
</organism>
<gene>
    <name evidence="3" type="ORF">BCR38DRAFT_404234</name>
</gene>
<dbReference type="InParanoid" id="A0A1Y2EHQ8"/>
<dbReference type="InterPro" id="IPR018535">
    <property type="entry name" value="DUF1996"/>
</dbReference>
<evidence type="ECO:0000313" key="4">
    <source>
        <dbReference type="Proteomes" id="UP000193689"/>
    </source>
</evidence>
<dbReference type="Proteomes" id="UP000193689">
    <property type="component" value="Unassembled WGS sequence"/>
</dbReference>
<evidence type="ECO:0000256" key="1">
    <source>
        <dbReference type="SAM" id="MobiDB-lite"/>
    </source>
</evidence>
<feature type="compositionally biased region" description="Low complexity" evidence="1">
    <location>
        <begin position="429"/>
        <end position="447"/>
    </location>
</feature>
<dbReference type="EMBL" id="MCFJ01000001">
    <property type="protein sequence ID" value="ORY71110.1"/>
    <property type="molecule type" value="Genomic_DNA"/>
</dbReference>
<reference evidence="3 4" key="1">
    <citation type="submission" date="2016-07" db="EMBL/GenBank/DDBJ databases">
        <title>Pervasive Adenine N6-methylation of Active Genes in Fungi.</title>
        <authorList>
            <consortium name="DOE Joint Genome Institute"/>
            <person name="Mondo S.J."/>
            <person name="Dannebaum R.O."/>
            <person name="Kuo R.C."/>
            <person name="Labutti K."/>
            <person name="Haridas S."/>
            <person name="Kuo A."/>
            <person name="Salamov A."/>
            <person name="Ahrendt S.R."/>
            <person name="Lipzen A."/>
            <person name="Sullivan W."/>
            <person name="Andreopoulos W.B."/>
            <person name="Clum A."/>
            <person name="Lindquist E."/>
            <person name="Daum C."/>
            <person name="Ramamoorthy G.K."/>
            <person name="Gryganskyi A."/>
            <person name="Culley D."/>
            <person name="Magnuson J.K."/>
            <person name="James T.Y."/>
            <person name="O'Malley M.A."/>
            <person name="Stajich J.E."/>
            <person name="Spatafora J.W."/>
            <person name="Visel A."/>
            <person name="Grigoriev I.V."/>
        </authorList>
    </citation>
    <scope>NUCLEOTIDE SEQUENCE [LARGE SCALE GENOMIC DNA]</scope>
    <source>
        <strain evidence="3 4">CBS 129021</strain>
    </source>
</reference>
<name>A0A1Y2EHQ8_9PEZI</name>
<evidence type="ECO:0000259" key="2">
    <source>
        <dbReference type="Pfam" id="PF09362"/>
    </source>
</evidence>
<dbReference type="GeneID" id="63774039"/>
<dbReference type="PANTHER" id="PTHR43662">
    <property type="match status" value="1"/>
</dbReference>
<sequence>MKFQLFTGVALQALTASAFWRLECRGRLALARMDPMMSPDEDAAHAHAIHGSSDANPIFNSGFSESASYDDLMNGDCTSCAITQDKSAYWTPAMYFKHADGTYEIVPQVGGMLAYYLPRGPGGVADVKAFPKDFRMIAGSNYRRNFTIGDQTADEPDPPQSEWAALNQTNQYDLAQRSIGFNCLDYNKAPEGALYRHYMPDKAYMDANCLNGTRLEIAFPACWNGKDVDSDDHQSHVAYPDLVQDGECPEGFDVRLPTLFFETIWDTYNFYGKDGIFTIANGDPTGFGYHGDFINGWDPDFLQEAVTTCTNLSGLMSDCPLFDLQTEAEQQQCTINPPSSLAVENVLGDGVDGVMTELPGNVQIQYGPEQATPGTNAAASTKTSTSSYVAPTLSYQSGTSTWGGIFAEETTSSYSDIGFVSVFAAGAPSSATPSPVTTTAPASTPDAGVSYEPVTTEYKTNSAGGVLEVIWEEAVVYVTEDLVTTTTVTATPSGAPYMERRSNWLRHRHHGHGR</sequence>
<dbReference type="STRING" id="1141098.A0A1Y2EHQ8"/>
<dbReference type="Pfam" id="PF09362">
    <property type="entry name" value="DUF1996"/>
    <property type="match status" value="1"/>
</dbReference>
<dbReference type="OrthoDB" id="74764at2759"/>
<comment type="caution">
    <text evidence="3">The sequence shown here is derived from an EMBL/GenBank/DDBJ whole genome shotgun (WGS) entry which is preliminary data.</text>
</comment>
<accession>A0A1Y2EHQ8</accession>
<feature type="domain" description="DUF1996" evidence="2">
    <location>
        <begin position="34"/>
        <end position="297"/>
    </location>
</feature>
<dbReference type="AlphaFoldDB" id="A0A1Y2EHQ8"/>
<evidence type="ECO:0000313" key="3">
    <source>
        <dbReference type="EMBL" id="ORY71110.1"/>
    </source>
</evidence>
<dbReference type="RefSeq" id="XP_040720702.1">
    <property type="nucleotide sequence ID" value="XM_040857827.1"/>
</dbReference>
<dbReference type="PANTHER" id="PTHR43662:SF7">
    <property type="entry name" value="DUF1996 DOMAIN-CONTAINING PROTEIN"/>
    <property type="match status" value="1"/>
</dbReference>